<feature type="compositionally biased region" description="Basic and acidic residues" evidence="1">
    <location>
        <begin position="1"/>
        <end position="26"/>
    </location>
</feature>
<dbReference type="EMBL" id="JAAXPC010000001">
    <property type="protein sequence ID" value="NKY00485.1"/>
    <property type="molecule type" value="Genomic_DNA"/>
</dbReference>
<accession>A0A846WFB1</accession>
<dbReference type="AlphaFoldDB" id="A0A846WFB1"/>
<dbReference type="GeneID" id="90158237"/>
<protein>
    <submittedName>
        <fullName evidence="2">Uncharacterized protein</fullName>
    </submittedName>
</protein>
<dbReference type="Proteomes" id="UP000563898">
    <property type="component" value="Unassembled WGS sequence"/>
</dbReference>
<organism evidence="2 3">
    <name type="scientific">Gordonia polyisoprenivorans</name>
    <dbReference type="NCBI Taxonomy" id="84595"/>
    <lineage>
        <taxon>Bacteria</taxon>
        <taxon>Bacillati</taxon>
        <taxon>Actinomycetota</taxon>
        <taxon>Actinomycetes</taxon>
        <taxon>Mycobacteriales</taxon>
        <taxon>Gordoniaceae</taxon>
        <taxon>Gordonia</taxon>
    </lineage>
</organism>
<dbReference type="RefSeq" id="WP_006370784.1">
    <property type="nucleotide sequence ID" value="NZ_JAAXPC010000001.1"/>
</dbReference>
<name>A0A846WFB1_9ACTN</name>
<proteinExistence type="predicted"/>
<evidence type="ECO:0000313" key="3">
    <source>
        <dbReference type="Proteomes" id="UP000563898"/>
    </source>
</evidence>
<gene>
    <name evidence="2" type="ORF">HGA05_02685</name>
</gene>
<reference evidence="2 3" key="1">
    <citation type="submission" date="2020-04" db="EMBL/GenBank/DDBJ databases">
        <title>MicrobeNet Type strains.</title>
        <authorList>
            <person name="Nicholson A.C."/>
        </authorList>
    </citation>
    <scope>NUCLEOTIDE SEQUENCE [LARGE SCALE GENOMIC DNA]</scope>
    <source>
        <strain evidence="2 3">ATCC BAA-14</strain>
    </source>
</reference>
<feature type="region of interest" description="Disordered" evidence="1">
    <location>
        <begin position="1"/>
        <end position="64"/>
    </location>
</feature>
<sequence>MTDDNTPHTDESRAARETVDDLERKITHNPAEDDDTVVDPESATEQPGTDDPDSPAAGDAEPAD</sequence>
<evidence type="ECO:0000313" key="2">
    <source>
        <dbReference type="EMBL" id="NKY00485.1"/>
    </source>
</evidence>
<evidence type="ECO:0000256" key="1">
    <source>
        <dbReference type="SAM" id="MobiDB-lite"/>
    </source>
</evidence>
<comment type="caution">
    <text evidence="2">The sequence shown here is derived from an EMBL/GenBank/DDBJ whole genome shotgun (WGS) entry which is preliminary data.</text>
</comment>